<sequence length="304" mass="33995">MRAFIVMQGRTYQQEKAAGLIWTEQRSSGQVIPPTWQRINQIQPQDILFHYVAGRIVAVSQALTAVRQVSRPSFLSAKVGPQVNVVSLKYYPLPQPLAITSVLADLKPLFPRKHAAFQQDGSGNQGYIYPCYSLLLAKLITLIEEQYFIAKQTEQLSLVMSAVTAVDNDPLMMLLVNAALLNQRQMIRTEQIFQRAVLQRQPAHCAVCGLADPALLQASHLKPLKDSAPADRRNADNGVLLCPNHAALLAQGKISFSRGGWLLISPQLSQSDQQNLLLDPAIRVSFRPHAAPFLNWHRRYIFQK</sequence>
<keyword evidence="3" id="KW-1185">Reference proteome</keyword>
<evidence type="ECO:0000313" key="2">
    <source>
        <dbReference type="EMBL" id="KRM98727.1"/>
    </source>
</evidence>
<dbReference type="Pfam" id="PF13391">
    <property type="entry name" value="HNH_2"/>
    <property type="match status" value="1"/>
</dbReference>
<comment type="caution">
    <text evidence="2">The sequence shown here is derived from an EMBL/GenBank/DDBJ whole genome shotgun (WGS) entry which is preliminary data.</text>
</comment>
<evidence type="ECO:0000313" key="3">
    <source>
        <dbReference type="Proteomes" id="UP000051638"/>
    </source>
</evidence>
<dbReference type="AlphaFoldDB" id="A0A0R2D493"/>
<reference evidence="2 3" key="1">
    <citation type="journal article" date="2015" name="Genome Announc.">
        <title>Expanding the biotechnology potential of lactobacilli through comparative genomics of 213 strains and associated genera.</title>
        <authorList>
            <person name="Sun Z."/>
            <person name="Harris H.M."/>
            <person name="McCann A."/>
            <person name="Guo C."/>
            <person name="Argimon S."/>
            <person name="Zhang W."/>
            <person name="Yang X."/>
            <person name="Jeffery I.B."/>
            <person name="Cooney J.C."/>
            <person name="Kagawa T.F."/>
            <person name="Liu W."/>
            <person name="Song Y."/>
            <person name="Salvetti E."/>
            <person name="Wrobel A."/>
            <person name="Rasinkangas P."/>
            <person name="Parkhill J."/>
            <person name="Rea M.C."/>
            <person name="O'Sullivan O."/>
            <person name="Ritari J."/>
            <person name="Douillard F.P."/>
            <person name="Paul Ross R."/>
            <person name="Yang R."/>
            <person name="Briner A.E."/>
            <person name="Felis G.E."/>
            <person name="de Vos W.M."/>
            <person name="Barrangou R."/>
            <person name="Klaenhammer T.R."/>
            <person name="Caufield P.W."/>
            <person name="Cui Y."/>
            <person name="Zhang H."/>
            <person name="O'Toole P.W."/>
        </authorList>
    </citation>
    <scope>NUCLEOTIDE SEQUENCE [LARGE SCALE GENOMIC DNA]</scope>
    <source>
        <strain evidence="2 3">DSM 20253</strain>
    </source>
</reference>
<accession>A0A0R2D493</accession>
<dbReference type="RefSeq" id="WP_057873698.1">
    <property type="nucleotide sequence ID" value="NZ_AYYI01000027.1"/>
</dbReference>
<dbReference type="Proteomes" id="UP000051638">
    <property type="component" value="Unassembled WGS sequence"/>
</dbReference>
<dbReference type="PATRIC" id="fig|1423796.3.peg.1090"/>
<organism evidence="2 3">
    <name type="scientific">Loigolactobacillus rennini DSM 20253</name>
    <dbReference type="NCBI Taxonomy" id="1423796"/>
    <lineage>
        <taxon>Bacteria</taxon>
        <taxon>Bacillati</taxon>
        <taxon>Bacillota</taxon>
        <taxon>Bacilli</taxon>
        <taxon>Lactobacillales</taxon>
        <taxon>Lactobacillaceae</taxon>
        <taxon>Loigolactobacillus</taxon>
    </lineage>
</organism>
<dbReference type="EMBL" id="AYYI01000027">
    <property type="protein sequence ID" value="KRM98727.1"/>
    <property type="molecule type" value="Genomic_DNA"/>
</dbReference>
<feature type="domain" description="HNH nuclease" evidence="1">
    <location>
        <begin position="205"/>
        <end position="256"/>
    </location>
</feature>
<proteinExistence type="predicted"/>
<evidence type="ECO:0000259" key="1">
    <source>
        <dbReference type="Pfam" id="PF13391"/>
    </source>
</evidence>
<protein>
    <recommendedName>
        <fullName evidence="1">HNH nuclease domain-containing protein</fullName>
    </recommendedName>
</protein>
<dbReference type="InterPro" id="IPR003615">
    <property type="entry name" value="HNH_nuc"/>
</dbReference>
<name>A0A0R2D493_9LACO</name>
<gene>
    <name evidence="2" type="ORF">FC24_GL001066</name>
</gene>
<dbReference type="STRING" id="1423796.FC24_GL001066"/>
<dbReference type="OrthoDB" id="5678128at2"/>